<dbReference type="InterPro" id="IPR050288">
    <property type="entry name" value="Cellulose_deg_GH3"/>
</dbReference>
<comment type="similarity">
    <text evidence="3">Belongs to the glycosyl hydrolase 3 family.</text>
</comment>
<dbReference type="Gene3D" id="3.20.20.300">
    <property type="entry name" value="Glycoside hydrolase, family 3, N-terminal domain"/>
    <property type="match status" value="1"/>
</dbReference>
<dbReference type="SUPFAM" id="SSF51445">
    <property type="entry name" value="(Trans)glycosidases"/>
    <property type="match status" value="1"/>
</dbReference>
<dbReference type="InterPro" id="IPR001764">
    <property type="entry name" value="Glyco_hydro_3_N"/>
</dbReference>
<organism evidence="13 14">
    <name type="scientific">Exidia glandulosa HHB12029</name>
    <dbReference type="NCBI Taxonomy" id="1314781"/>
    <lineage>
        <taxon>Eukaryota</taxon>
        <taxon>Fungi</taxon>
        <taxon>Dikarya</taxon>
        <taxon>Basidiomycota</taxon>
        <taxon>Agaricomycotina</taxon>
        <taxon>Agaricomycetes</taxon>
        <taxon>Auriculariales</taxon>
        <taxon>Exidiaceae</taxon>
        <taxon>Exidia</taxon>
    </lineage>
</organism>
<evidence type="ECO:0000256" key="2">
    <source>
        <dbReference type="ARBA" id="ARBA00004987"/>
    </source>
</evidence>
<gene>
    <name evidence="13" type="ORF">EXIGLDRAFT_735546</name>
</gene>
<dbReference type="Pfam" id="PF00933">
    <property type="entry name" value="Glyco_hydro_3"/>
    <property type="match status" value="1"/>
</dbReference>
<evidence type="ECO:0000259" key="12">
    <source>
        <dbReference type="SMART" id="SM01217"/>
    </source>
</evidence>
<dbReference type="Pfam" id="PF01915">
    <property type="entry name" value="Glyco_hydro_3_C"/>
    <property type="match status" value="1"/>
</dbReference>
<evidence type="ECO:0000256" key="11">
    <source>
        <dbReference type="SAM" id="Phobius"/>
    </source>
</evidence>
<dbReference type="FunFam" id="3.20.20.300:FF:000002">
    <property type="entry name" value="Probable beta-glucosidase"/>
    <property type="match status" value="1"/>
</dbReference>
<reference evidence="13 14" key="1">
    <citation type="journal article" date="2016" name="Mol. Biol. Evol.">
        <title>Comparative Genomics of Early-Diverging Mushroom-Forming Fungi Provides Insights into the Origins of Lignocellulose Decay Capabilities.</title>
        <authorList>
            <person name="Nagy L.G."/>
            <person name="Riley R."/>
            <person name="Tritt A."/>
            <person name="Adam C."/>
            <person name="Daum C."/>
            <person name="Floudas D."/>
            <person name="Sun H."/>
            <person name="Yadav J.S."/>
            <person name="Pangilinan J."/>
            <person name="Larsson K.H."/>
            <person name="Matsuura K."/>
            <person name="Barry K."/>
            <person name="Labutti K."/>
            <person name="Kuo R."/>
            <person name="Ohm R.A."/>
            <person name="Bhattacharya S.S."/>
            <person name="Shirouzu T."/>
            <person name="Yoshinaga Y."/>
            <person name="Martin F.M."/>
            <person name="Grigoriev I.V."/>
            <person name="Hibbett D.S."/>
        </authorList>
    </citation>
    <scope>NUCLEOTIDE SEQUENCE [LARGE SCALE GENOMIC DNA]</scope>
    <source>
        <strain evidence="13 14">HHB12029</strain>
    </source>
</reference>
<dbReference type="SUPFAM" id="SSF52279">
    <property type="entry name" value="Beta-D-glucan exohydrolase, C-terminal domain"/>
    <property type="match status" value="1"/>
</dbReference>
<dbReference type="InterPro" id="IPR036881">
    <property type="entry name" value="Glyco_hydro_3_C_sf"/>
</dbReference>
<evidence type="ECO:0000256" key="7">
    <source>
        <dbReference type="ARBA" id="ARBA00023180"/>
    </source>
</evidence>
<keyword evidence="6" id="KW-0136">Cellulose degradation</keyword>
<dbReference type="OrthoDB" id="416222at2759"/>
<dbReference type="FunFam" id="3.40.50.1700:FF:000003">
    <property type="entry name" value="Probable beta-glucosidase"/>
    <property type="match status" value="1"/>
</dbReference>
<evidence type="ECO:0000313" key="13">
    <source>
        <dbReference type="EMBL" id="KZV95241.1"/>
    </source>
</evidence>
<dbReference type="GO" id="GO:0008422">
    <property type="term" value="F:beta-glucosidase activity"/>
    <property type="evidence" value="ECO:0007669"/>
    <property type="project" value="UniProtKB-EC"/>
</dbReference>
<dbReference type="Gene3D" id="2.60.40.10">
    <property type="entry name" value="Immunoglobulins"/>
    <property type="match status" value="1"/>
</dbReference>
<dbReference type="InterPro" id="IPR026891">
    <property type="entry name" value="Fn3-like"/>
</dbReference>
<evidence type="ECO:0000256" key="5">
    <source>
        <dbReference type="ARBA" id="ARBA00022801"/>
    </source>
</evidence>
<evidence type="ECO:0000256" key="9">
    <source>
        <dbReference type="ARBA" id="ARBA00023295"/>
    </source>
</evidence>
<name>A0A165JRS0_EXIGL</name>
<dbReference type="InterPro" id="IPR013783">
    <property type="entry name" value="Ig-like_fold"/>
</dbReference>
<dbReference type="PRINTS" id="PR00133">
    <property type="entry name" value="GLHYDRLASE3"/>
</dbReference>
<keyword evidence="7" id="KW-0325">Glycoprotein</keyword>
<keyword evidence="8" id="KW-0119">Carbohydrate metabolism</keyword>
<protein>
    <recommendedName>
        <fullName evidence="4">beta-glucosidase</fullName>
        <ecNumber evidence="4">3.2.1.21</ecNumber>
    </recommendedName>
</protein>
<dbReference type="AlphaFoldDB" id="A0A165JRS0"/>
<dbReference type="InterPro" id="IPR002772">
    <property type="entry name" value="Glyco_hydro_3_C"/>
</dbReference>
<comment type="pathway">
    <text evidence="2">Glycan metabolism; cellulose degradation.</text>
</comment>
<keyword evidence="9" id="KW-0326">Glycosidase</keyword>
<dbReference type="EC" id="3.2.1.21" evidence="4"/>
<feature type="transmembrane region" description="Helical" evidence="11">
    <location>
        <begin position="21"/>
        <end position="43"/>
    </location>
</feature>
<keyword evidence="11" id="KW-1133">Transmembrane helix</keyword>
<dbReference type="PANTHER" id="PTHR42715:SF2">
    <property type="entry name" value="BETA-GLUCOSIDASE F-RELATED"/>
    <property type="match status" value="1"/>
</dbReference>
<evidence type="ECO:0000313" key="14">
    <source>
        <dbReference type="Proteomes" id="UP000077266"/>
    </source>
</evidence>
<evidence type="ECO:0000256" key="6">
    <source>
        <dbReference type="ARBA" id="ARBA00023001"/>
    </source>
</evidence>
<keyword evidence="11" id="KW-0472">Membrane</keyword>
<dbReference type="PANTHER" id="PTHR42715">
    <property type="entry name" value="BETA-GLUCOSIDASE"/>
    <property type="match status" value="1"/>
</dbReference>
<evidence type="ECO:0000256" key="8">
    <source>
        <dbReference type="ARBA" id="ARBA00023277"/>
    </source>
</evidence>
<dbReference type="GO" id="GO:0030245">
    <property type="term" value="P:cellulose catabolic process"/>
    <property type="evidence" value="ECO:0007669"/>
    <property type="project" value="UniProtKB-KW"/>
</dbReference>
<evidence type="ECO:0000256" key="1">
    <source>
        <dbReference type="ARBA" id="ARBA00000448"/>
    </source>
</evidence>
<dbReference type="InterPro" id="IPR036962">
    <property type="entry name" value="Glyco_hydro_3_N_sf"/>
</dbReference>
<keyword evidence="14" id="KW-1185">Reference proteome</keyword>
<comment type="catalytic activity">
    <reaction evidence="1">
        <text>Hydrolysis of terminal, non-reducing beta-D-glucosyl residues with release of beta-D-glucose.</text>
        <dbReference type="EC" id="3.2.1.21"/>
    </reaction>
</comment>
<proteinExistence type="inferred from homology"/>
<dbReference type="InterPro" id="IPR017853">
    <property type="entry name" value="GH"/>
</dbReference>
<dbReference type="STRING" id="1314781.A0A165JRS0"/>
<feature type="domain" description="Fibronectin type III-like" evidence="12">
    <location>
        <begin position="726"/>
        <end position="796"/>
    </location>
</feature>
<evidence type="ECO:0000256" key="10">
    <source>
        <dbReference type="ARBA" id="ARBA00023326"/>
    </source>
</evidence>
<dbReference type="Proteomes" id="UP000077266">
    <property type="component" value="Unassembled WGS sequence"/>
</dbReference>
<dbReference type="InParanoid" id="A0A165JRS0"/>
<accession>A0A165JRS0</accession>
<keyword evidence="11" id="KW-0812">Transmembrane</keyword>
<evidence type="ECO:0000256" key="3">
    <source>
        <dbReference type="ARBA" id="ARBA00005336"/>
    </source>
</evidence>
<keyword evidence="10" id="KW-0624">Polysaccharide degradation</keyword>
<sequence length="807" mass="87120">MSYQPLALDEDGHRPTRGRRHFCALLSRSVIGGVGLLCAVWALSYFVPTSWSRGAGAPALEDNRVFVKKPEAEDWKRAIARAKSFLKGWSVEEKVSLATGVGWSNGPCVGNIPAQPSHNFPGLCLQDSPLGVRNTDRVSAFPAGINAAASFDRALIRARGVAMGEEFRGKGVHVQLGPMMNLGRVAQGGRNWEGSGPDPYLSGEASYETILGIQSTGVQACAKHLLNNEQEWARTTSSSNVDDRTEHELYGHPFLRSVQAGVASVMCSYNQINGTYACEHPELLHGLLKREYGFQGYVMSDWQATMSTHSAKDGLDMSMPGDIVFGSGNSYFGTNLTRFVKDGKMGGDRLDDMATRILAAWFLLGQDKNFPEVNFDGFRPHSEKNQHVNVQGEHSKLIRTLAAKSTILLKNTHSSLPLSTKPPRNIVLVGQGAGPAKLGPNGYKDRGGLDGVLGMGWGSGTAEYPYLVSPLEAIQARAKEDGTSVSWFLDEFDTKSAAAASEGYDAALVFVASDSGEQHVVVDGQEGDRRNLTAWLNGDALVKAVASSNANTIVIVNTVGPILLEAWIEHPNVTAVLWAGLPGQEAGNALVDVLYGAVNPSARLPYTIAKRTEDYGTSLTLGETSPKKIIQIPYDEGLYIDYRHFDAQKIQPRFEFGFGLSYTTFEYSALVVKVLGDDSGANAKVWRKGMVKDGLAVGASAAAWLHEPRVSVTFQVKNTGSVSGTEIAQLYLSPPPSAHTPPNLLKGFATVDSLSPGEARTVTLNLSRYDLSVWDVKKQGWILPQPAFGVHVGASSRDFRLDGTFSL</sequence>
<dbReference type="Gene3D" id="3.40.50.1700">
    <property type="entry name" value="Glycoside hydrolase family 3 C-terminal domain"/>
    <property type="match status" value="1"/>
</dbReference>
<dbReference type="EMBL" id="KV425960">
    <property type="protein sequence ID" value="KZV95241.1"/>
    <property type="molecule type" value="Genomic_DNA"/>
</dbReference>
<keyword evidence="5 13" id="KW-0378">Hydrolase</keyword>
<evidence type="ECO:0000256" key="4">
    <source>
        <dbReference type="ARBA" id="ARBA00012744"/>
    </source>
</evidence>
<dbReference type="Pfam" id="PF14310">
    <property type="entry name" value="Fn3-like"/>
    <property type="match status" value="1"/>
</dbReference>
<dbReference type="SMART" id="SM01217">
    <property type="entry name" value="Fn3_like"/>
    <property type="match status" value="1"/>
</dbReference>